<dbReference type="Pfam" id="PF00083">
    <property type="entry name" value="Sugar_tr"/>
    <property type="match status" value="1"/>
</dbReference>
<comment type="subcellular location">
    <subcellularLocation>
        <location evidence="1">Membrane</location>
    </subcellularLocation>
</comment>
<reference evidence="7 8" key="1">
    <citation type="submission" date="2021-12" db="EMBL/GenBank/DDBJ databases">
        <title>Genome sequencing of bacteria with rrn-lacking chromosome and rrn-plasmid.</title>
        <authorList>
            <person name="Anda M."/>
            <person name="Iwasaki W."/>
        </authorList>
    </citation>
    <scope>NUCLEOTIDE SEQUENCE [LARGE SCALE GENOMIC DNA]</scope>
    <source>
        <strain evidence="7 8">DSM 100852</strain>
    </source>
</reference>
<feature type="transmembrane region" description="Helical" evidence="5">
    <location>
        <begin position="333"/>
        <end position="356"/>
    </location>
</feature>
<dbReference type="InterPro" id="IPR011701">
    <property type="entry name" value="MFS"/>
</dbReference>
<dbReference type="PANTHER" id="PTHR23531">
    <property type="entry name" value="QUINOLENE RESISTANCE PROTEIN NORA"/>
    <property type="match status" value="1"/>
</dbReference>
<feature type="transmembrane region" description="Helical" evidence="5">
    <location>
        <begin position="47"/>
        <end position="66"/>
    </location>
</feature>
<evidence type="ECO:0000256" key="3">
    <source>
        <dbReference type="ARBA" id="ARBA00022989"/>
    </source>
</evidence>
<feature type="domain" description="Major facilitator superfamily (MFS) profile" evidence="6">
    <location>
        <begin position="13"/>
        <end position="389"/>
    </location>
</feature>
<accession>A0AAU9CKL5</accession>
<evidence type="ECO:0000256" key="4">
    <source>
        <dbReference type="ARBA" id="ARBA00023136"/>
    </source>
</evidence>
<proteinExistence type="predicted"/>
<evidence type="ECO:0000256" key="2">
    <source>
        <dbReference type="ARBA" id="ARBA00022692"/>
    </source>
</evidence>
<feature type="transmembrane region" description="Helical" evidence="5">
    <location>
        <begin position="213"/>
        <end position="234"/>
    </location>
</feature>
<evidence type="ECO:0000313" key="8">
    <source>
        <dbReference type="Proteomes" id="UP001348817"/>
    </source>
</evidence>
<dbReference type="InterPro" id="IPR052714">
    <property type="entry name" value="MFS_Exporter"/>
</dbReference>
<dbReference type="Gene3D" id="1.20.1250.20">
    <property type="entry name" value="MFS general substrate transporter like domains"/>
    <property type="match status" value="2"/>
</dbReference>
<dbReference type="SUPFAM" id="SSF103473">
    <property type="entry name" value="MFS general substrate transporter"/>
    <property type="match status" value="1"/>
</dbReference>
<dbReference type="InterPro" id="IPR005828">
    <property type="entry name" value="MFS_sugar_transport-like"/>
</dbReference>
<dbReference type="Pfam" id="PF07690">
    <property type="entry name" value="MFS_1"/>
    <property type="match status" value="1"/>
</dbReference>
<keyword evidence="2 5" id="KW-0812">Transmembrane</keyword>
<organism evidence="7 8">
    <name type="scientific">Fulvitalea axinellae</name>
    <dbReference type="NCBI Taxonomy" id="1182444"/>
    <lineage>
        <taxon>Bacteria</taxon>
        <taxon>Pseudomonadati</taxon>
        <taxon>Bacteroidota</taxon>
        <taxon>Cytophagia</taxon>
        <taxon>Cytophagales</taxon>
        <taxon>Persicobacteraceae</taxon>
        <taxon>Fulvitalea</taxon>
    </lineage>
</organism>
<keyword evidence="8" id="KW-1185">Reference proteome</keyword>
<gene>
    <name evidence="7" type="primary">yxbD</name>
    <name evidence="7" type="ORF">FUAX_31550</name>
</gene>
<dbReference type="CDD" id="cd17489">
    <property type="entry name" value="MFS_YfcJ_like"/>
    <property type="match status" value="1"/>
</dbReference>
<dbReference type="GO" id="GO:0022857">
    <property type="term" value="F:transmembrane transporter activity"/>
    <property type="evidence" value="ECO:0007669"/>
    <property type="project" value="InterPro"/>
</dbReference>
<protein>
    <submittedName>
        <fullName evidence="7">MFS transporter</fullName>
    </submittedName>
</protein>
<feature type="transmembrane region" description="Helical" evidence="5">
    <location>
        <begin position="246"/>
        <end position="263"/>
    </location>
</feature>
<feature type="transmembrane region" description="Helical" evidence="5">
    <location>
        <begin position="78"/>
        <end position="96"/>
    </location>
</feature>
<keyword evidence="4 5" id="KW-0472">Membrane</keyword>
<dbReference type="KEGG" id="fax:FUAX_31550"/>
<evidence type="ECO:0000313" key="7">
    <source>
        <dbReference type="EMBL" id="BDD10723.1"/>
    </source>
</evidence>
<dbReference type="PROSITE" id="PS50850">
    <property type="entry name" value="MFS"/>
    <property type="match status" value="1"/>
</dbReference>
<feature type="transmembrane region" description="Helical" evidence="5">
    <location>
        <begin position="275"/>
        <end position="293"/>
    </location>
</feature>
<evidence type="ECO:0000256" key="5">
    <source>
        <dbReference type="SAM" id="Phobius"/>
    </source>
</evidence>
<dbReference type="InterPro" id="IPR036259">
    <property type="entry name" value="MFS_trans_sf"/>
</dbReference>
<evidence type="ECO:0000256" key="1">
    <source>
        <dbReference type="ARBA" id="ARBA00004370"/>
    </source>
</evidence>
<dbReference type="EMBL" id="AP025314">
    <property type="protein sequence ID" value="BDD10723.1"/>
    <property type="molecule type" value="Genomic_DNA"/>
</dbReference>
<feature type="transmembrane region" description="Helical" evidence="5">
    <location>
        <begin position="299"/>
        <end position="321"/>
    </location>
</feature>
<dbReference type="Proteomes" id="UP001348817">
    <property type="component" value="Chromosome"/>
</dbReference>
<sequence length="395" mass="42216">MESKDKKGIYTGQFWLLCTSSLLFFGSFNMLLPELPNFLTKLGGADYKGWIIAIFTVTAGLSRPFSGKLTDKVGRIPVMMFGVAVCVLCGFLYPLVGSVFGFLLLRFVHGLSTGFKPTATSAYVADIIPAERRGEALGLLGMAGTTGMALSPLFGSAITNAFGLEALFYSSSIIAAISVLILFGMKETLPNPEKFKASHLRISPGDVIEPKTLPAAVAVLLTMFSFGIMLTLIPDFSEHLGFDNKGIYLTVFTIASVCCRFFAGKASDKYGRVNVMLITLWITVIGLLVTGFATTQTTFLAGAVIFGIGSGSTTPALYAWTIDISDPNKRGKAIATMYIALELGIGGGALVSAALYDNNPERLNLAFSTGALLCALTFFYLLAFRKRSTDKALAS</sequence>
<feature type="transmembrane region" description="Helical" evidence="5">
    <location>
        <begin position="166"/>
        <end position="185"/>
    </location>
</feature>
<feature type="transmembrane region" description="Helical" evidence="5">
    <location>
        <begin position="12"/>
        <end position="32"/>
    </location>
</feature>
<dbReference type="RefSeq" id="WP_338392261.1">
    <property type="nucleotide sequence ID" value="NZ_AP025314.1"/>
</dbReference>
<dbReference type="InterPro" id="IPR020846">
    <property type="entry name" value="MFS_dom"/>
</dbReference>
<evidence type="ECO:0000259" key="6">
    <source>
        <dbReference type="PROSITE" id="PS50850"/>
    </source>
</evidence>
<keyword evidence="3 5" id="KW-1133">Transmembrane helix</keyword>
<dbReference type="AlphaFoldDB" id="A0AAU9CKL5"/>
<dbReference type="PANTHER" id="PTHR23531:SF1">
    <property type="entry name" value="QUINOLENE RESISTANCE PROTEIN NORA"/>
    <property type="match status" value="1"/>
</dbReference>
<name>A0AAU9CKL5_9BACT</name>
<feature type="transmembrane region" description="Helical" evidence="5">
    <location>
        <begin position="362"/>
        <end position="383"/>
    </location>
</feature>
<dbReference type="GO" id="GO:0016020">
    <property type="term" value="C:membrane"/>
    <property type="evidence" value="ECO:0007669"/>
    <property type="project" value="UniProtKB-SubCell"/>
</dbReference>